<reference evidence="4" key="1">
    <citation type="submission" date="2020-11" db="EMBL/GenBank/DDBJ databases">
        <authorList>
            <person name="Kim M.K."/>
        </authorList>
    </citation>
    <scope>NUCLEOTIDE SEQUENCE</scope>
    <source>
        <strain evidence="4">BT350</strain>
    </source>
</reference>
<evidence type="ECO:0000313" key="5">
    <source>
        <dbReference type="Proteomes" id="UP000599312"/>
    </source>
</evidence>
<gene>
    <name evidence="4" type="ORF">I2H38_01140</name>
</gene>
<keyword evidence="5" id="KW-1185">Reference proteome</keyword>
<proteinExistence type="predicted"/>
<dbReference type="Pfam" id="PF00534">
    <property type="entry name" value="Glycos_transf_1"/>
    <property type="match status" value="1"/>
</dbReference>
<dbReference type="SUPFAM" id="SSF53756">
    <property type="entry name" value="UDP-Glycosyltransferase/glycogen phosphorylase"/>
    <property type="match status" value="1"/>
</dbReference>
<dbReference type="Pfam" id="PF13579">
    <property type="entry name" value="Glyco_trans_4_4"/>
    <property type="match status" value="1"/>
</dbReference>
<evidence type="ECO:0000259" key="3">
    <source>
        <dbReference type="Pfam" id="PF13579"/>
    </source>
</evidence>
<evidence type="ECO:0000256" key="1">
    <source>
        <dbReference type="ARBA" id="ARBA00022679"/>
    </source>
</evidence>
<dbReference type="GO" id="GO:0016757">
    <property type="term" value="F:glycosyltransferase activity"/>
    <property type="evidence" value="ECO:0007669"/>
    <property type="project" value="InterPro"/>
</dbReference>
<dbReference type="GO" id="GO:0009103">
    <property type="term" value="P:lipopolysaccharide biosynthetic process"/>
    <property type="evidence" value="ECO:0007669"/>
    <property type="project" value="TreeGrafter"/>
</dbReference>
<dbReference type="EMBL" id="JADQDO010000001">
    <property type="protein sequence ID" value="MBF9231974.1"/>
    <property type="molecule type" value="Genomic_DNA"/>
</dbReference>
<sequence length="933" mass="105912">MTMKNSGKQHLLMVCFFDPIGISTIRENIAQWKNYSRHKISVLNLWPGDGRSLHIPSSVDLNDYAGVIVHATACYNPKNLWSLDEDLKTKFEDYRGCKILMKQDEQYQTNEFVNFIEVKNVNVVLTCVPETEIPSVYGRVQSSGRIFLSCLTGYVSNFLRDQAHAFGGDRAIDVGYRGSTQPLSFGQLGYEKRKIGADFERICRANGLSYDISSRWADRFSGNDWFRFLGSVKATLGAESGSNLFDFDGQVERLCRTFEEKNADLGPLSDEYFQRAYDEFLHRFEDNVMYAQVSPRHFEAAAVKTLQVMYEGTYSGIFKPWKHFVPLKKDLSNEAEVVAAIRDAGLVNEITERCHEEIICNPEYHYRTFVERVDNAIEATTPVLSAAAVSASGDLPIPPRVPPRPKAFVMMAHEPRIDPRIEWVAKALEERGFEVCEIGTYLWNRTGEGPSIEQVNKQRRRVRVERTKFDVMPGSLVDRLDLNTGEEGLLYLDLLRQQKPSDALRLAEGYSDPEKIESFQELCRYFHNTNMALLQAARLIGAPDVIVACDLEALPAGVIAGREFGCPVVYDAHEFWPFSVPGMAAWECRFWSAIEKYYARLATHRVTVSDHLAQQMTQYYNLPFESVPNAVPLSEVEPQTSKPSVKVHGNKVVFLFQGNFAEQRGLEQLIAAWPHTDPSCVLYLRGPDNPFKEKILRLAEMSGLLNQRIFFPRAVGEKELVNAAMQADVGLIPYQALLAGYRYCCPNKLSQYMAAGLPIITNELDFVSETVKAAKCGQTVSFDDKLSLAEAVNAYAASEERRKELGRNARAYFEKTFHWERQSSALMDRIQQLVGHSEIKSGNFDFSWINDQGPMRKFNTPASPPLVQESLPTVPEVKDISEDLQLRLSELEVTLADREKVIASLKTIRGISRYGYRFIRNRTFRLIQRSISR</sequence>
<protein>
    <submittedName>
        <fullName evidence="4">Glycosyltransferase family 4 protein</fullName>
    </submittedName>
</protein>
<dbReference type="RefSeq" id="WP_196269961.1">
    <property type="nucleotide sequence ID" value="NZ_JADQDO010000001.1"/>
</dbReference>
<feature type="domain" description="Glycosyl transferase family 1" evidence="2">
    <location>
        <begin position="644"/>
        <end position="811"/>
    </location>
</feature>
<evidence type="ECO:0000313" key="4">
    <source>
        <dbReference type="EMBL" id="MBF9231974.1"/>
    </source>
</evidence>
<dbReference type="CDD" id="cd03801">
    <property type="entry name" value="GT4_PimA-like"/>
    <property type="match status" value="1"/>
</dbReference>
<dbReference type="InterPro" id="IPR001296">
    <property type="entry name" value="Glyco_trans_1"/>
</dbReference>
<dbReference type="Proteomes" id="UP000599312">
    <property type="component" value="Unassembled WGS sequence"/>
</dbReference>
<dbReference type="Gene3D" id="3.40.50.2000">
    <property type="entry name" value="Glycogen Phosphorylase B"/>
    <property type="match status" value="2"/>
</dbReference>
<comment type="caution">
    <text evidence="4">The sequence shown here is derived from an EMBL/GenBank/DDBJ whole genome shotgun (WGS) entry which is preliminary data.</text>
</comment>
<accession>A0A931BNR7</accession>
<feature type="domain" description="Glycosyltransferase subfamily 4-like N-terminal" evidence="3">
    <location>
        <begin position="420"/>
        <end position="625"/>
    </location>
</feature>
<dbReference type="InterPro" id="IPR028098">
    <property type="entry name" value="Glyco_trans_4-like_N"/>
</dbReference>
<organism evidence="4 5">
    <name type="scientific">Microvirga alba</name>
    <dbReference type="NCBI Taxonomy" id="2791025"/>
    <lineage>
        <taxon>Bacteria</taxon>
        <taxon>Pseudomonadati</taxon>
        <taxon>Pseudomonadota</taxon>
        <taxon>Alphaproteobacteria</taxon>
        <taxon>Hyphomicrobiales</taxon>
        <taxon>Methylobacteriaceae</taxon>
        <taxon>Microvirga</taxon>
    </lineage>
</organism>
<dbReference type="PANTHER" id="PTHR46401">
    <property type="entry name" value="GLYCOSYLTRANSFERASE WBBK-RELATED"/>
    <property type="match status" value="1"/>
</dbReference>
<dbReference type="PANTHER" id="PTHR46401:SF2">
    <property type="entry name" value="GLYCOSYLTRANSFERASE WBBK-RELATED"/>
    <property type="match status" value="1"/>
</dbReference>
<keyword evidence="1" id="KW-0808">Transferase</keyword>
<name>A0A931BNR7_9HYPH</name>
<dbReference type="AlphaFoldDB" id="A0A931BNR7"/>
<evidence type="ECO:0000259" key="2">
    <source>
        <dbReference type="Pfam" id="PF00534"/>
    </source>
</evidence>